<dbReference type="InterPro" id="IPR006225">
    <property type="entry name" value="PsdUridine_synth_RluC/D"/>
</dbReference>
<organism evidence="7 8">
    <name type="scientific">Effusibacillus consociatus</name>
    <dbReference type="NCBI Taxonomy" id="1117041"/>
    <lineage>
        <taxon>Bacteria</taxon>
        <taxon>Bacillati</taxon>
        <taxon>Bacillota</taxon>
        <taxon>Bacilli</taxon>
        <taxon>Bacillales</taxon>
        <taxon>Alicyclobacillaceae</taxon>
        <taxon>Effusibacillus</taxon>
    </lineage>
</organism>
<dbReference type="EMBL" id="JBHSHC010000105">
    <property type="protein sequence ID" value="MFC4768427.1"/>
    <property type="molecule type" value="Genomic_DNA"/>
</dbReference>
<comment type="catalytic activity">
    <reaction evidence="1 5">
        <text>a uridine in RNA = a pseudouridine in RNA</text>
        <dbReference type="Rhea" id="RHEA:48348"/>
        <dbReference type="Rhea" id="RHEA-COMP:12068"/>
        <dbReference type="Rhea" id="RHEA-COMP:12069"/>
        <dbReference type="ChEBI" id="CHEBI:65314"/>
        <dbReference type="ChEBI" id="CHEBI:65315"/>
    </reaction>
</comment>
<keyword evidence="3 5" id="KW-0413">Isomerase</keyword>
<dbReference type="InterPro" id="IPR020103">
    <property type="entry name" value="PsdUridine_synth_cat_dom_sf"/>
</dbReference>
<dbReference type="NCBIfam" id="TIGR00005">
    <property type="entry name" value="rluA_subfam"/>
    <property type="match status" value="1"/>
</dbReference>
<dbReference type="InterPro" id="IPR050188">
    <property type="entry name" value="RluA_PseudoU_synthase"/>
</dbReference>
<dbReference type="SMART" id="SM00363">
    <property type="entry name" value="S4"/>
    <property type="match status" value="1"/>
</dbReference>
<dbReference type="InterPro" id="IPR002942">
    <property type="entry name" value="S4_RNA-bd"/>
</dbReference>
<name>A0ABV9Q4R1_9BACL</name>
<dbReference type="PROSITE" id="PS01129">
    <property type="entry name" value="PSI_RLU"/>
    <property type="match status" value="1"/>
</dbReference>
<dbReference type="PANTHER" id="PTHR21600:SF44">
    <property type="entry name" value="RIBOSOMAL LARGE SUBUNIT PSEUDOURIDINE SYNTHASE D"/>
    <property type="match status" value="1"/>
</dbReference>
<dbReference type="Gene3D" id="3.10.290.10">
    <property type="entry name" value="RNA-binding S4 domain"/>
    <property type="match status" value="1"/>
</dbReference>
<accession>A0ABV9Q4R1</accession>
<evidence type="ECO:0000256" key="2">
    <source>
        <dbReference type="ARBA" id="ARBA00010876"/>
    </source>
</evidence>
<dbReference type="Pfam" id="PF01479">
    <property type="entry name" value="S4"/>
    <property type="match status" value="1"/>
</dbReference>
<dbReference type="GO" id="GO:0016853">
    <property type="term" value="F:isomerase activity"/>
    <property type="evidence" value="ECO:0007669"/>
    <property type="project" value="UniProtKB-KW"/>
</dbReference>
<evidence type="ECO:0000313" key="7">
    <source>
        <dbReference type="EMBL" id="MFC4768427.1"/>
    </source>
</evidence>
<evidence type="ECO:0000313" key="8">
    <source>
        <dbReference type="Proteomes" id="UP001596002"/>
    </source>
</evidence>
<dbReference type="InterPro" id="IPR006145">
    <property type="entry name" value="PsdUridine_synth_RsuA/RluA"/>
</dbReference>
<comment type="similarity">
    <text evidence="2 5">Belongs to the pseudouridine synthase RluA family.</text>
</comment>
<dbReference type="RefSeq" id="WP_380026402.1">
    <property type="nucleotide sequence ID" value="NZ_JBHSHC010000105.1"/>
</dbReference>
<evidence type="ECO:0000256" key="5">
    <source>
        <dbReference type="RuleBase" id="RU362028"/>
    </source>
</evidence>
<dbReference type="Gene3D" id="3.30.2350.10">
    <property type="entry name" value="Pseudouridine synthase"/>
    <property type="match status" value="1"/>
</dbReference>
<reference evidence="8" key="1">
    <citation type="journal article" date="2019" name="Int. J. Syst. Evol. Microbiol.">
        <title>The Global Catalogue of Microorganisms (GCM) 10K type strain sequencing project: providing services to taxonomists for standard genome sequencing and annotation.</title>
        <authorList>
            <consortium name="The Broad Institute Genomics Platform"/>
            <consortium name="The Broad Institute Genome Sequencing Center for Infectious Disease"/>
            <person name="Wu L."/>
            <person name="Ma J."/>
        </authorList>
    </citation>
    <scope>NUCLEOTIDE SEQUENCE [LARGE SCALE GENOMIC DNA]</scope>
    <source>
        <strain evidence="8">WYCCWR 12678</strain>
    </source>
</reference>
<proteinExistence type="inferred from homology"/>
<dbReference type="CDD" id="cd00165">
    <property type="entry name" value="S4"/>
    <property type="match status" value="1"/>
</dbReference>
<feature type="domain" description="RNA-binding S4" evidence="6">
    <location>
        <begin position="21"/>
        <end position="85"/>
    </location>
</feature>
<dbReference type="InterPro" id="IPR006224">
    <property type="entry name" value="PsdUridine_synth_RluA-like_CS"/>
</dbReference>
<evidence type="ECO:0000259" key="6">
    <source>
        <dbReference type="SMART" id="SM00363"/>
    </source>
</evidence>
<evidence type="ECO:0000256" key="1">
    <source>
        <dbReference type="ARBA" id="ARBA00000073"/>
    </source>
</evidence>
<sequence>MEEQDFAETESFRIHDEDAGERIDRFLAERVADLSRSQIQTLIEDGAVLVHNKQVKSNYKLRVGDEVILTLPEPEPSEVEPENIPLDIVYEDSDVVVVNKPRGMVVHPAAGHMKGTLVNALLYHCKDLSGINGVLRPGIVHRIDKDTSGLLMAAKNDKAHQSLAEQLRAHTVTRKYIAIVHGVVNHELGTVDAPIGRHPVHRLKMAVVKSGGRHAVTHFAVLERFKQYTLLECKLETGRTHQIRVHMDFIGHPLAGDPVYGPKRTLDIDGQALHAQVLGFNHPSTGEYIEFSSHIPADMVRLIEELRHKTD</sequence>
<keyword evidence="8" id="KW-1185">Reference proteome</keyword>
<dbReference type="Pfam" id="PF00849">
    <property type="entry name" value="PseudoU_synth_2"/>
    <property type="match status" value="1"/>
</dbReference>
<dbReference type="PANTHER" id="PTHR21600">
    <property type="entry name" value="MITOCHONDRIAL RNA PSEUDOURIDINE SYNTHASE"/>
    <property type="match status" value="1"/>
</dbReference>
<comment type="caution">
    <text evidence="7">The sequence shown here is derived from an EMBL/GenBank/DDBJ whole genome shotgun (WGS) entry which is preliminary data.</text>
</comment>
<protein>
    <recommendedName>
        <fullName evidence="5">Pseudouridine synthase</fullName>
        <ecNumber evidence="5">5.4.99.-</ecNumber>
    </recommendedName>
</protein>
<dbReference type="InterPro" id="IPR036986">
    <property type="entry name" value="S4_RNA-bd_sf"/>
</dbReference>
<dbReference type="SUPFAM" id="SSF55174">
    <property type="entry name" value="Alpha-L RNA-binding motif"/>
    <property type="match status" value="1"/>
</dbReference>
<comment type="function">
    <text evidence="5">Responsible for synthesis of pseudouridine from uracil.</text>
</comment>
<keyword evidence="4" id="KW-0694">RNA-binding</keyword>
<dbReference type="SUPFAM" id="SSF55120">
    <property type="entry name" value="Pseudouridine synthase"/>
    <property type="match status" value="1"/>
</dbReference>
<evidence type="ECO:0000256" key="4">
    <source>
        <dbReference type="PROSITE-ProRule" id="PRU00182"/>
    </source>
</evidence>
<dbReference type="EC" id="5.4.99.-" evidence="5"/>
<dbReference type="Proteomes" id="UP001596002">
    <property type="component" value="Unassembled WGS sequence"/>
</dbReference>
<dbReference type="PROSITE" id="PS50889">
    <property type="entry name" value="S4"/>
    <property type="match status" value="1"/>
</dbReference>
<gene>
    <name evidence="7" type="ORF">ACFO8Q_13845</name>
</gene>
<dbReference type="CDD" id="cd02869">
    <property type="entry name" value="PseudoU_synth_RluA_like"/>
    <property type="match status" value="1"/>
</dbReference>
<evidence type="ECO:0000256" key="3">
    <source>
        <dbReference type="ARBA" id="ARBA00023235"/>
    </source>
</evidence>